<feature type="transmembrane region" description="Helical" evidence="1">
    <location>
        <begin position="34"/>
        <end position="51"/>
    </location>
</feature>
<gene>
    <name evidence="2" type="ORF">DPX39_010017600</name>
</gene>
<name>A0A3L6LDH1_9TRYP</name>
<dbReference type="Proteomes" id="UP000266743">
    <property type="component" value="Chromosome 1"/>
</dbReference>
<accession>A0A3L6LDH1</accession>
<feature type="transmembrane region" description="Helical" evidence="1">
    <location>
        <begin position="63"/>
        <end position="89"/>
    </location>
</feature>
<protein>
    <submittedName>
        <fullName evidence="2">Uncharacterized protein</fullName>
    </submittedName>
</protein>
<evidence type="ECO:0000256" key="1">
    <source>
        <dbReference type="SAM" id="Phobius"/>
    </source>
</evidence>
<feature type="transmembrane region" description="Helical" evidence="1">
    <location>
        <begin position="131"/>
        <end position="152"/>
    </location>
</feature>
<proteinExistence type="predicted"/>
<keyword evidence="1" id="KW-0812">Transmembrane</keyword>
<dbReference type="AlphaFoldDB" id="A0A3L6LDH1"/>
<feature type="transmembrane region" description="Helical" evidence="1">
    <location>
        <begin position="12"/>
        <end position="28"/>
    </location>
</feature>
<keyword evidence="1" id="KW-1133">Transmembrane helix</keyword>
<comment type="caution">
    <text evidence="2">The sequence shown here is derived from an EMBL/GenBank/DDBJ whole genome shotgun (WGS) entry which is preliminary data.</text>
</comment>
<reference evidence="2" key="1">
    <citation type="submission" date="2018-09" db="EMBL/GenBank/DDBJ databases">
        <title>whole genome sequence of T. equiperdum IVM-t1 strain.</title>
        <authorList>
            <person name="Suganuma K."/>
        </authorList>
    </citation>
    <scope>NUCLEOTIDE SEQUENCE [LARGE SCALE GENOMIC DNA]</scope>
    <source>
        <strain evidence="2">IVM-t1</strain>
    </source>
</reference>
<dbReference type="EMBL" id="QSBY01000001">
    <property type="protein sequence ID" value="RHW74378.1"/>
    <property type="molecule type" value="Genomic_DNA"/>
</dbReference>
<organism evidence="2">
    <name type="scientific">Trypanosoma brucei equiperdum</name>
    <dbReference type="NCBI Taxonomy" id="630700"/>
    <lineage>
        <taxon>Eukaryota</taxon>
        <taxon>Discoba</taxon>
        <taxon>Euglenozoa</taxon>
        <taxon>Kinetoplastea</taxon>
        <taxon>Metakinetoplastina</taxon>
        <taxon>Trypanosomatida</taxon>
        <taxon>Trypanosomatidae</taxon>
        <taxon>Trypanosoma</taxon>
    </lineage>
</organism>
<evidence type="ECO:0000313" key="2">
    <source>
        <dbReference type="EMBL" id="RHW74378.1"/>
    </source>
</evidence>
<keyword evidence="1" id="KW-0472">Membrane</keyword>
<sequence>MPMQKYYRHISPLSYFFSSFSFFFLFPSSSSSSFSFSFSFSFSLIIYFICLPSTRFCTTGHSLFAPFTSLLTTMLAKIYISLFVCLFWREGEGGRKEGHVHKHKHIYTKYTHLPPPHIYTYVYTFFFPPQIYIYIYIYMCISFFFWLASSFFNDLIYIISSFTGDRESVLCESKLHVQTYFVSFPFPFLPIAHFTLSTHPYLLR</sequence>